<keyword evidence="2" id="KW-1185">Reference proteome</keyword>
<accession>A0A8T2UHV6</accession>
<evidence type="ECO:0000313" key="1">
    <source>
        <dbReference type="EMBL" id="KAH7431989.1"/>
    </source>
</evidence>
<comment type="caution">
    <text evidence="1">The sequence shown here is derived from an EMBL/GenBank/DDBJ whole genome shotgun (WGS) entry which is preliminary data.</text>
</comment>
<dbReference type="AlphaFoldDB" id="A0A8T2UHV6"/>
<dbReference type="PROSITE" id="PS51257">
    <property type="entry name" value="PROKAR_LIPOPROTEIN"/>
    <property type="match status" value="1"/>
</dbReference>
<dbReference type="Proteomes" id="UP000825935">
    <property type="component" value="Chromosome 7"/>
</dbReference>
<name>A0A8T2UHV6_CERRI</name>
<gene>
    <name evidence="1" type="ORF">KP509_07G003000</name>
</gene>
<dbReference type="EMBL" id="CM035412">
    <property type="protein sequence ID" value="KAH7431989.1"/>
    <property type="molecule type" value="Genomic_DNA"/>
</dbReference>
<sequence length="211" mass="23304">MRRQVTLIPPPSSLQREHNQPPIASLSAFSCAASSSALSLYTFISTMLNPSLPVSVFSHAHERVEWPDYSLSLSLLPVVRSQQLSVADFSRSVSHSIRIHVGQAPCVHLSYHYTVDLSLSSTSTLDNQVSANLCRLQRAKSSDVLNNRAIINSIGTQSHRCLSLKSSSSRTNFSSLRRIRTLEAFIAGESMCPTDMLWQSMVLPEMSLSKL</sequence>
<organism evidence="1 2">
    <name type="scientific">Ceratopteris richardii</name>
    <name type="common">Triangle waterfern</name>
    <dbReference type="NCBI Taxonomy" id="49495"/>
    <lineage>
        <taxon>Eukaryota</taxon>
        <taxon>Viridiplantae</taxon>
        <taxon>Streptophyta</taxon>
        <taxon>Embryophyta</taxon>
        <taxon>Tracheophyta</taxon>
        <taxon>Polypodiopsida</taxon>
        <taxon>Polypodiidae</taxon>
        <taxon>Polypodiales</taxon>
        <taxon>Pteridineae</taxon>
        <taxon>Pteridaceae</taxon>
        <taxon>Parkerioideae</taxon>
        <taxon>Ceratopteris</taxon>
    </lineage>
</organism>
<reference evidence="1" key="1">
    <citation type="submission" date="2021-08" db="EMBL/GenBank/DDBJ databases">
        <title>WGS assembly of Ceratopteris richardii.</title>
        <authorList>
            <person name="Marchant D.B."/>
            <person name="Chen G."/>
            <person name="Jenkins J."/>
            <person name="Shu S."/>
            <person name="Leebens-Mack J."/>
            <person name="Grimwood J."/>
            <person name="Schmutz J."/>
            <person name="Soltis P."/>
            <person name="Soltis D."/>
            <person name="Chen Z.-H."/>
        </authorList>
    </citation>
    <scope>NUCLEOTIDE SEQUENCE</scope>
    <source>
        <strain evidence="1">Whitten #5841</strain>
        <tissue evidence="1">Leaf</tissue>
    </source>
</reference>
<proteinExistence type="predicted"/>
<protein>
    <submittedName>
        <fullName evidence="1">Uncharacterized protein</fullName>
    </submittedName>
</protein>
<evidence type="ECO:0000313" key="2">
    <source>
        <dbReference type="Proteomes" id="UP000825935"/>
    </source>
</evidence>